<gene>
    <name evidence="1" type="ORF">BB561_002410</name>
</gene>
<dbReference type="Proteomes" id="UP000245383">
    <property type="component" value="Unassembled WGS sequence"/>
</dbReference>
<reference evidence="1 2" key="1">
    <citation type="journal article" date="2018" name="MBio">
        <title>Comparative Genomics Reveals the Core Gene Toolbox for the Fungus-Insect Symbiosis.</title>
        <authorList>
            <person name="Wang Y."/>
            <person name="Stata M."/>
            <person name="Wang W."/>
            <person name="Stajich J.E."/>
            <person name="White M.M."/>
            <person name="Moncalvo J.M."/>
        </authorList>
    </citation>
    <scope>NUCLEOTIDE SEQUENCE [LARGE SCALE GENOMIC DNA]</scope>
    <source>
        <strain evidence="1 2">SWE-8-4</strain>
    </source>
</reference>
<comment type="caution">
    <text evidence="1">The sequence shown here is derived from an EMBL/GenBank/DDBJ whole genome shotgun (WGS) entry which is preliminary data.</text>
</comment>
<proteinExistence type="predicted"/>
<dbReference type="AlphaFoldDB" id="A0A2T9YQH3"/>
<sequence length="84" mass="9153">MISFKNPVAASAQGGLGDGIIHFLSFTNESDQKSQRCTFFAIDFGSGIPKHRNTGVTNMPVGTEKSDFFFVFSDMSNCFDCNGE</sequence>
<protein>
    <submittedName>
        <fullName evidence="1">Uncharacterized protein</fullName>
    </submittedName>
</protein>
<accession>A0A2T9YQH3</accession>
<keyword evidence="2" id="KW-1185">Reference proteome</keyword>
<dbReference type="EMBL" id="MBFR01000082">
    <property type="protein sequence ID" value="PVU94608.1"/>
    <property type="molecule type" value="Genomic_DNA"/>
</dbReference>
<organism evidence="1 2">
    <name type="scientific">Smittium simulii</name>
    <dbReference type="NCBI Taxonomy" id="133385"/>
    <lineage>
        <taxon>Eukaryota</taxon>
        <taxon>Fungi</taxon>
        <taxon>Fungi incertae sedis</taxon>
        <taxon>Zoopagomycota</taxon>
        <taxon>Kickxellomycotina</taxon>
        <taxon>Harpellomycetes</taxon>
        <taxon>Harpellales</taxon>
        <taxon>Legeriomycetaceae</taxon>
        <taxon>Smittium</taxon>
    </lineage>
</organism>
<evidence type="ECO:0000313" key="2">
    <source>
        <dbReference type="Proteomes" id="UP000245383"/>
    </source>
</evidence>
<evidence type="ECO:0000313" key="1">
    <source>
        <dbReference type="EMBL" id="PVU94608.1"/>
    </source>
</evidence>
<name>A0A2T9YQH3_9FUNG</name>